<reference evidence="3" key="1">
    <citation type="submission" date="2011-01" db="EMBL/GenBank/DDBJ databases">
        <title>Complete sequence of chromosome of Thermovibrio ammonificans HB-1.</title>
        <authorList>
            <consortium name="US DOE Joint Genome Institute"/>
            <person name="Lucas S."/>
            <person name="Copeland A."/>
            <person name="Lapidus A."/>
            <person name="Cheng J.-F."/>
            <person name="Goodwin L."/>
            <person name="Pitluck S."/>
            <person name="Davenport K."/>
            <person name="Detter J.C."/>
            <person name="Han C."/>
            <person name="Tapia R."/>
            <person name="Land M."/>
            <person name="Hauser L."/>
            <person name="Kyrpides N."/>
            <person name="Ivanova N."/>
            <person name="Ovchinnikova G."/>
            <person name="Vetriani C."/>
            <person name="Woyke T."/>
        </authorList>
    </citation>
    <scope>NUCLEOTIDE SEQUENCE [LARGE SCALE GENOMIC DNA]</scope>
    <source>
        <strain evidence="3">HB-1</strain>
    </source>
</reference>
<dbReference type="PANTHER" id="PTHR38339">
    <property type="entry name" value="TRANSGLUTAMINASE DOMAIN PROTEIN"/>
    <property type="match status" value="1"/>
</dbReference>
<dbReference type="InterPro" id="IPR002931">
    <property type="entry name" value="Transglutaminase-like"/>
</dbReference>
<evidence type="ECO:0000259" key="2">
    <source>
        <dbReference type="SMART" id="SM00460"/>
    </source>
</evidence>
<organism evidence="3 4">
    <name type="scientific">Thermovibrio ammonificans (strain DSM 15698 / JCM 12110 / HB-1)</name>
    <dbReference type="NCBI Taxonomy" id="648996"/>
    <lineage>
        <taxon>Bacteria</taxon>
        <taxon>Pseudomonadati</taxon>
        <taxon>Aquificota</taxon>
        <taxon>Aquificia</taxon>
        <taxon>Desulfurobacteriales</taxon>
        <taxon>Desulfurobacteriaceae</taxon>
        <taxon>Thermovibrio</taxon>
    </lineage>
</organism>
<keyword evidence="1" id="KW-0732">Signal</keyword>
<gene>
    <name evidence="3" type="ordered locus">Theam_1223</name>
</gene>
<dbReference type="RefSeq" id="WP_013537973.1">
    <property type="nucleotide sequence ID" value="NC_014926.1"/>
</dbReference>
<dbReference type="OrthoDB" id="9804872at2"/>
<protein>
    <submittedName>
        <fullName evidence="3">Transglutaminase domain-containing protein</fullName>
    </submittedName>
</protein>
<feature type="domain" description="Transglutaminase-like" evidence="2">
    <location>
        <begin position="174"/>
        <end position="236"/>
    </location>
</feature>
<sequence>MRKFLALLAAVLTAQSAFGAVYRLTETVDLKPQPDARLVELWIPVPYQNRWQKLKELKVEAPEGFILKKGEEYGNSYLYLRWEGPLKRPVRVRVTAVVERSEVSPTKRGCPVPLRYYLSDRLVPVEKFKELARQITAGKKTDLEKLRAIYNYVVTHMKYDKSGKGWGRGDAVWACDAKRGNCTDFHSLFIALCRAVGIPAVFEIGIPVNRSGLVKGYHCWVLAFPKGYVYGIDASEAAKNPRKRDYYFGHLDDHRIGMTRGRDLLLNPPQHGDRLNYMYKAYEEIDLHPVPTGVKTYFFVEKLR</sequence>
<accession>E8T2X8</accession>
<dbReference type="PANTHER" id="PTHR38339:SF1">
    <property type="entry name" value="TRANSGLUTAMINASE-LIKE DOMAIN-CONTAINING PROTEIN"/>
    <property type="match status" value="1"/>
</dbReference>
<dbReference type="KEGG" id="tam:Theam_1223"/>
<dbReference type="STRING" id="648996.Theam_1223"/>
<keyword evidence="4" id="KW-1185">Reference proteome</keyword>
<feature type="signal peptide" evidence="1">
    <location>
        <begin position="1"/>
        <end position="19"/>
    </location>
</feature>
<dbReference type="InterPro" id="IPR038765">
    <property type="entry name" value="Papain-like_cys_pep_sf"/>
</dbReference>
<dbReference type="AlphaFoldDB" id="E8T2X8"/>
<dbReference type="EMBL" id="CP002444">
    <property type="protein sequence ID" value="ADU97187.1"/>
    <property type="molecule type" value="Genomic_DNA"/>
</dbReference>
<proteinExistence type="predicted"/>
<feature type="chain" id="PRO_5003230457" evidence="1">
    <location>
        <begin position="20"/>
        <end position="304"/>
    </location>
</feature>
<dbReference type="SUPFAM" id="SSF54001">
    <property type="entry name" value="Cysteine proteinases"/>
    <property type="match status" value="1"/>
</dbReference>
<evidence type="ECO:0000256" key="1">
    <source>
        <dbReference type="SAM" id="SignalP"/>
    </source>
</evidence>
<name>E8T2X8_THEA1</name>
<evidence type="ECO:0000313" key="4">
    <source>
        <dbReference type="Proteomes" id="UP000006362"/>
    </source>
</evidence>
<evidence type="ECO:0000313" key="3">
    <source>
        <dbReference type="EMBL" id="ADU97187.1"/>
    </source>
</evidence>
<dbReference type="Proteomes" id="UP000006362">
    <property type="component" value="Chromosome"/>
</dbReference>
<dbReference type="Pfam" id="PF01841">
    <property type="entry name" value="Transglut_core"/>
    <property type="match status" value="1"/>
</dbReference>
<dbReference type="HOGENOM" id="CLU_057059_0_0_0"/>
<dbReference type="Gene3D" id="3.10.620.30">
    <property type="match status" value="1"/>
</dbReference>
<dbReference type="SMART" id="SM00460">
    <property type="entry name" value="TGc"/>
    <property type="match status" value="1"/>
</dbReference>
<dbReference type="eggNOG" id="COG1305">
    <property type="taxonomic scope" value="Bacteria"/>
</dbReference>